<dbReference type="Gene3D" id="2.130.10.10">
    <property type="entry name" value="YVTN repeat-like/Quinoprotein amine dehydrogenase"/>
    <property type="match status" value="3"/>
</dbReference>
<proteinExistence type="predicted"/>
<evidence type="ECO:0000256" key="1">
    <source>
        <dbReference type="SAM" id="SignalP"/>
    </source>
</evidence>
<name>A0A2H0VC19_9BACT</name>
<dbReference type="PROSITE" id="PS51257">
    <property type="entry name" value="PROKAR_LIPOPROTEIN"/>
    <property type="match status" value="1"/>
</dbReference>
<gene>
    <name evidence="2" type="ORF">COT92_00060</name>
</gene>
<evidence type="ECO:0000313" key="3">
    <source>
        <dbReference type="Proteomes" id="UP000230922"/>
    </source>
</evidence>
<comment type="caution">
    <text evidence="2">The sequence shown here is derived from an EMBL/GenBank/DDBJ whole genome shotgun (WGS) entry which is preliminary data.</text>
</comment>
<organism evidence="2 3">
    <name type="scientific">Candidatus Doudnabacteria bacterium CG10_big_fil_rev_8_21_14_0_10_42_18</name>
    <dbReference type="NCBI Taxonomy" id="1974552"/>
    <lineage>
        <taxon>Bacteria</taxon>
        <taxon>Candidatus Doudnaibacteriota</taxon>
    </lineage>
</organism>
<keyword evidence="1" id="KW-0732">Signal</keyword>
<dbReference type="PANTHER" id="PTHR43739:SF5">
    <property type="entry name" value="EXO-ALPHA-SIALIDASE"/>
    <property type="match status" value="1"/>
</dbReference>
<feature type="signal peptide" evidence="1">
    <location>
        <begin position="1"/>
        <end position="18"/>
    </location>
</feature>
<dbReference type="InterPro" id="IPR052025">
    <property type="entry name" value="Xyloglucanase_GH74"/>
</dbReference>
<feature type="chain" id="PRO_5013897203" description="Photosynthesis system II assembly factor Ycf48/Hcf136-like domain-containing protein" evidence="1">
    <location>
        <begin position="19"/>
        <end position="351"/>
    </location>
</feature>
<dbReference type="InterPro" id="IPR015943">
    <property type="entry name" value="WD40/YVTN_repeat-like_dom_sf"/>
</dbReference>
<dbReference type="GO" id="GO:0010411">
    <property type="term" value="P:xyloglucan metabolic process"/>
    <property type="evidence" value="ECO:0007669"/>
    <property type="project" value="TreeGrafter"/>
</dbReference>
<dbReference type="EMBL" id="PFAK01000001">
    <property type="protein sequence ID" value="PIR96635.1"/>
    <property type="molecule type" value="Genomic_DNA"/>
</dbReference>
<reference evidence="3" key="1">
    <citation type="submission" date="2017-09" db="EMBL/GenBank/DDBJ databases">
        <title>Depth-based differentiation of microbial function through sediment-hosted aquifers and enrichment of novel symbionts in the deep terrestrial subsurface.</title>
        <authorList>
            <person name="Probst A.J."/>
            <person name="Ladd B."/>
            <person name="Jarett J.K."/>
            <person name="Geller-Mcgrath D.E."/>
            <person name="Sieber C.M.K."/>
            <person name="Emerson J.B."/>
            <person name="Anantharaman K."/>
            <person name="Thomas B.C."/>
            <person name="Malmstrom R."/>
            <person name="Stieglmeier M."/>
            <person name="Klingl A."/>
            <person name="Woyke T."/>
            <person name="Ryan C.M."/>
            <person name="Banfield J.F."/>
        </authorList>
    </citation>
    <scope>NUCLEOTIDE SEQUENCE [LARGE SCALE GENOMIC DNA]</scope>
</reference>
<dbReference type="SUPFAM" id="SSF110296">
    <property type="entry name" value="Oligoxyloglucan reducing end-specific cellobiohydrolase"/>
    <property type="match status" value="1"/>
</dbReference>
<dbReference type="AlphaFoldDB" id="A0A2H0VC19"/>
<dbReference type="PANTHER" id="PTHR43739">
    <property type="entry name" value="XYLOGLUCANASE (EUROFUNG)"/>
    <property type="match status" value="1"/>
</dbReference>
<dbReference type="Proteomes" id="UP000230922">
    <property type="component" value="Unassembled WGS sequence"/>
</dbReference>
<evidence type="ECO:0008006" key="4">
    <source>
        <dbReference type="Google" id="ProtNLM"/>
    </source>
</evidence>
<protein>
    <recommendedName>
        <fullName evidence="4">Photosynthesis system II assembly factor Ycf48/Hcf136-like domain-containing protein</fullName>
    </recommendedName>
</protein>
<evidence type="ECO:0000313" key="2">
    <source>
        <dbReference type="EMBL" id="PIR96635.1"/>
    </source>
</evidence>
<sequence length="351" mass="38068">MKKILLLVGLVFVSAACGIGGSGTVAGVVKTVNGGADWQFYNKLAEGLSGSLNGAQISKLKFDPNNSEIVFAGSYTQGLFKSEKSGEEWKNILSKMSVYDFAVNKFDSNIMYVAGIFGDYGKALKTEDGGASWQEIYNESSKENTVRAVAINPNNPSEIIIGTNSGNIIKSFDGGLSWQLVKNFEDRVNRILWQNNEVYVLLRLKGLYKLTGDGGDFEQLTEELTRRANFNGISLGKPKVEKFNQVFVDALGENLIYLATNIGIYKSTDGGASWQFVTLPVKQGESDSWAVAVSENSSNLVFTNVGSTIYKSTDGGASWQTQSIATGGLINYILVDPNLPQIAYAGIYVNQ</sequence>
<accession>A0A2H0VC19</accession>